<accession>A0A481ZB29</accession>
<sequence>MNTVDEILQRVQLKRQDLNEITPSLVQDIFTNLSVGEISRLCLLSRKFNDVCEKEALWEIKVWIDYGIEKRYSQEGIQDDSVSWRKTAKMLYRVGMIDFGKRWVNGMTYKEIANKEIKVDGYIYIIMEMADRRVEELVGEEIKEGDEMKTMYYNENYLQCWSQSVLNRKFTNHELGELKKIFTEEIAVLDHFNVESLAGGINCPSYDYDIVTGIISLGSLQEYDYIQ</sequence>
<dbReference type="Gene3D" id="1.20.1280.50">
    <property type="match status" value="1"/>
</dbReference>
<name>A0A481ZB29_9VIRU</name>
<dbReference type="Pfam" id="PF00646">
    <property type="entry name" value="F-box"/>
    <property type="match status" value="1"/>
</dbReference>
<gene>
    <name evidence="2" type="ORF">LCPAC403_02670</name>
</gene>
<evidence type="ECO:0000259" key="1">
    <source>
        <dbReference type="Pfam" id="PF00646"/>
    </source>
</evidence>
<evidence type="ECO:0000313" key="2">
    <source>
        <dbReference type="EMBL" id="QBK93133.1"/>
    </source>
</evidence>
<dbReference type="InterPro" id="IPR001810">
    <property type="entry name" value="F-box_dom"/>
</dbReference>
<proteinExistence type="predicted"/>
<dbReference type="InterPro" id="IPR036047">
    <property type="entry name" value="F-box-like_dom_sf"/>
</dbReference>
<dbReference type="EMBL" id="MK500590">
    <property type="protein sequence ID" value="QBK93133.1"/>
    <property type="molecule type" value="Genomic_DNA"/>
</dbReference>
<dbReference type="SUPFAM" id="SSF81383">
    <property type="entry name" value="F-box domain"/>
    <property type="match status" value="1"/>
</dbReference>
<organism evidence="2">
    <name type="scientific">Pithovirus LCPAC403</name>
    <dbReference type="NCBI Taxonomy" id="2506596"/>
    <lineage>
        <taxon>Viruses</taxon>
        <taxon>Pithoviruses</taxon>
    </lineage>
</organism>
<reference evidence="2" key="1">
    <citation type="journal article" date="2019" name="MBio">
        <title>Virus Genomes from Deep Sea Sediments Expand the Ocean Megavirome and Support Independent Origins of Viral Gigantism.</title>
        <authorList>
            <person name="Backstrom D."/>
            <person name="Yutin N."/>
            <person name="Jorgensen S.L."/>
            <person name="Dharamshi J."/>
            <person name="Homa F."/>
            <person name="Zaremba-Niedwiedzka K."/>
            <person name="Spang A."/>
            <person name="Wolf Y.I."/>
            <person name="Koonin E.V."/>
            <person name="Ettema T.J."/>
        </authorList>
    </citation>
    <scope>NUCLEOTIDE SEQUENCE</scope>
</reference>
<protein>
    <submittedName>
        <fullName evidence="2">F-box-like family protein</fullName>
    </submittedName>
</protein>
<feature type="domain" description="F-box" evidence="1">
    <location>
        <begin position="23"/>
        <end position="59"/>
    </location>
</feature>